<reference evidence="11" key="1">
    <citation type="submission" date="2022-05" db="EMBL/GenBank/DDBJ databases">
        <title>Novel bacterial taxa in a minimal lignocellulolytic consortium and its capacity to transform plastics disclosed by genome-resolved metagenomics.</title>
        <authorList>
            <person name="Rodriguez C.A.D."/>
            <person name="Diaz-Garcia L."/>
            <person name="Herrera K."/>
            <person name="Tarazona N.A."/>
            <person name="Sproer C."/>
            <person name="Overmann J."/>
            <person name="Jimenez D.J."/>
        </authorList>
    </citation>
    <scope>NUCLEOTIDE SEQUENCE</scope>
    <source>
        <strain evidence="11">MAG5</strain>
    </source>
</reference>
<dbReference type="CDD" id="cd17536">
    <property type="entry name" value="REC_YesN-like"/>
    <property type="match status" value="1"/>
</dbReference>
<evidence type="ECO:0000256" key="2">
    <source>
        <dbReference type="ARBA" id="ARBA00022490"/>
    </source>
</evidence>
<dbReference type="PROSITE" id="PS50110">
    <property type="entry name" value="RESPONSE_REGULATORY"/>
    <property type="match status" value="1"/>
</dbReference>
<dbReference type="GO" id="GO:0043565">
    <property type="term" value="F:sequence-specific DNA binding"/>
    <property type="evidence" value="ECO:0007669"/>
    <property type="project" value="InterPro"/>
</dbReference>
<feature type="modified residue" description="4-aspartylphosphate" evidence="8">
    <location>
        <position position="55"/>
    </location>
</feature>
<evidence type="ECO:0000256" key="3">
    <source>
        <dbReference type="ARBA" id="ARBA00022553"/>
    </source>
</evidence>
<sequence>MINALVVDDERMVRKGLLSLTNWNKYGISFIGEAKDGTQALQFLSKNHVDVMFVDITMPIMNGFELMKRVQEQHSEVQFVILTCHHEFDYVQEALQIGAIDYIVKTLLNRDNVDETVTRILSRLKRDKEKKVQEQTTFYEGGVYLLLKGTTKVDSYYMKEQLPSSLSFNEITKRLLQLEGHNTKEITELEQANIMQYAVIITIDSCPQWQHAEVKQWLKTEFLNYYFYAKDRDHLKISEHELDQWLARKDEVNQELKLKRWIDEKAKYRWLLFPQEWMQWQQTTLNIQPDPTTLIQLVEELYTQLVLTMKWQDDDYESPLPVPDVSQWNKIERWLLQLSLHLRVRMTDLTLSHDVVICMIKAIQYMHTQIASELNQNDIAHQVGMSRSYFSQCFKRFFGISFGEVLRNLRIETAKQLLLSSQFTISEIANKIGFDDHKYFSRTFKTQLGVYPTEYRSLHYEER</sequence>
<dbReference type="AlphaFoldDB" id="A0A9J6ZAG2"/>
<evidence type="ECO:0000313" key="12">
    <source>
        <dbReference type="Proteomes" id="UP001056756"/>
    </source>
</evidence>
<dbReference type="PROSITE" id="PS01124">
    <property type="entry name" value="HTH_ARAC_FAMILY_2"/>
    <property type="match status" value="1"/>
</dbReference>
<evidence type="ECO:0000256" key="6">
    <source>
        <dbReference type="ARBA" id="ARBA00023125"/>
    </source>
</evidence>
<evidence type="ECO:0000256" key="4">
    <source>
        <dbReference type="ARBA" id="ARBA00023012"/>
    </source>
</evidence>
<dbReference type="KEGG" id="plig:NAG76_14345"/>
<keyword evidence="7" id="KW-0804">Transcription</keyword>
<dbReference type="InterPro" id="IPR001789">
    <property type="entry name" value="Sig_transdc_resp-reg_receiver"/>
</dbReference>
<dbReference type="EMBL" id="CP097899">
    <property type="protein sequence ID" value="URN93020.1"/>
    <property type="molecule type" value="Genomic_DNA"/>
</dbReference>
<dbReference type="PANTHER" id="PTHR42713">
    <property type="entry name" value="HISTIDINE KINASE-RELATED"/>
    <property type="match status" value="1"/>
</dbReference>
<evidence type="ECO:0000256" key="5">
    <source>
        <dbReference type="ARBA" id="ARBA00023015"/>
    </source>
</evidence>
<comment type="subcellular location">
    <subcellularLocation>
        <location evidence="1">Cytoplasm</location>
    </subcellularLocation>
</comment>
<dbReference type="InterPro" id="IPR009057">
    <property type="entry name" value="Homeodomain-like_sf"/>
</dbReference>
<feature type="domain" description="Response regulatory" evidence="10">
    <location>
        <begin position="3"/>
        <end position="120"/>
    </location>
</feature>
<dbReference type="GO" id="GO:0005737">
    <property type="term" value="C:cytoplasm"/>
    <property type="evidence" value="ECO:0007669"/>
    <property type="project" value="UniProtKB-SubCell"/>
</dbReference>
<accession>A0A9J6ZAG2</accession>
<organism evidence="11 12">
    <name type="scientific">Candidatus Pristimantibacillus lignocellulolyticus</name>
    <dbReference type="NCBI Taxonomy" id="2994561"/>
    <lineage>
        <taxon>Bacteria</taxon>
        <taxon>Bacillati</taxon>
        <taxon>Bacillota</taxon>
        <taxon>Bacilli</taxon>
        <taxon>Bacillales</taxon>
        <taxon>Paenibacillaceae</taxon>
        <taxon>Candidatus Pristimantibacillus</taxon>
    </lineage>
</organism>
<proteinExistence type="predicted"/>
<dbReference type="PANTHER" id="PTHR42713:SF3">
    <property type="entry name" value="TRANSCRIPTIONAL REGULATORY PROTEIN HPTR"/>
    <property type="match status" value="1"/>
</dbReference>
<dbReference type="Proteomes" id="UP001056756">
    <property type="component" value="Chromosome"/>
</dbReference>
<keyword evidence="5" id="KW-0805">Transcription regulation</keyword>
<evidence type="ECO:0000259" key="10">
    <source>
        <dbReference type="PROSITE" id="PS50110"/>
    </source>
</evidence>
<keyword evidence="3 8" id="KW-0597">Phosphoprotein</keyword>
<gene>
    <name evidence="11" type="ORF">NAG76_14345</name>
</gene>
<dbReference type="Gene3D" id="1.10.10.60">
    <property type="entry name" value="Homeodomain-like"/>
    <property type="match status" value="2"/>
</dbReference>
<feature type="domain" description="HTH araC/xylS-type" evidence="9">
    <location>
        <begin position="360"/>
        <end position="458"/>
    </location>
</feature>
<evidence type="ECO:0000256" key="8">
    <source>
        <dbReference type="PROSITE-ProRule" id="PRU00169"/>
    </source>
</evidence>
<dbReference type="Gene3D" id="3.40.50.2300">
    <property type="match status" value="1"/>
</dbReference>
<dbReference type="Pfam" id="PF00072">
    <property type="entry name" value="Response_reg"/>
    <property type="match status" value="1"/>
</dbReference>
<dbReference type="Pfam" id="PF12833">
    <property type="entry name" value="HTH_18"/>
    <property type="match status" value="1"/>
</dbReference>
<protein>
    <submittedName>
        <fullName evidence="11">Response regulator</fullName>
    </submittedName>
</protein>
<dbReference type="PRINTS" id="PR00032">
    <property type="entry name" value="HTHARAC"/>
</dbReference>
<evidence type="ECO:0000313" key="11">
    <source>
        <dbReference type="EMBL" id="URN93020.1"/>
    </source>
</evidence>
<keyword evidence="2" id="KW-0963">Cytoplasm</keyword>
<keyword evidence="6" id="KW-0238">DNA-binding</keyword>
<dbReference type="InterPro" id="IPR051552">
    <property type="entry name" value="HptR"/>
</dbReference>
<keyword evidence="4" id="KW-0902">Two-component regulatory system</keyword>
<evidence type="ECO:0000259" key="9">
    <source>
        <dbReference type="PROSITE" id="PS01124"/>
    </source>
</evidence>
<dbReference type="SUPFAM" id="SSF52172">
    <property type="entry name" value="CheY-like"/>
    <property type="match status" value="1"/>
</dbReference>
<dbReference type="InterPro" id="IPR020449">
    <property type="entry name" value="Tscrpt_reg_AraC-type_HTH"/>
</dbReference>
<dbReference type="InterPro" id="IPR011006">
    <property type="entry name" value="CheY-like_superfamily"/>
</dbReference>
<name>A0A9J6ZAG2_9BACL</name>
<dbReference type="SMART" id="SM00342">
    <property type="entry name" value="HTH_ARAC"/>
    <property type="match status" value="1"/>
</dbReference>
<evidence type="ECO:0000256" key="1">
    <source>
        <dbReference type="ARBA" id="ARBA00004496"/>
    </source>
</evidence>
<evidence type="ECO:0000256" key="7">
    <source>
        <dbReference type="ARBA" id="ARBA00023163"/>
    </source>
</evidence>
<dbReference type="SMART" id="SM00448">
    <property type="entry name" value="REC"/>
    <property type="match status" value="1"/>
</dbReference>
<dbReference type="SUPFAM" id="SSF46689">
    <property type="entry name" value="Homeodomain-like"/>
    <property type="match status" value="2"/>
</dbReference>
<dbReference type="InterPro" id="IPR018060">
    <property type="entry name" value="HTH_AraC"/>
</dbReference>
<dbReference type="GO" id="GO:0000160">
    <property type="term" value="P:phosphorelay signal transduction system"/>
    <property type="evidence" value="ECO:0007669"/>
    <property type="project" value="UniProtKB-KW"/>
</dbReference>
<dbReference type="GO" id="GO:0003700">
    <property type="term" value="F:DNA-binding transcription factor activity"/>
    <property type="evidence" value="ECO:0007669"/>
    <property type="project" value="InterPro"/>
</dbReference>